<sequence>MGPARYTKCRTLPLRHILFQAALVAAHHNPILKAFAQRLRDAGKPHKVIITAVARKLITIVDALCKARKTWGLQVA</sequence>
<dbReference type="AlphaFoldDB" id="A0A495PPA8"/>
<name>A0A495PPA8_PARPN</name>
<evidence type="ECO:0008006" key="7">
    <source>
        <dbReference type="Google" id="ProtNLM"/>
    </source>
</evidence>
<evidence type="ECO:0000313" key="1">
    <source>
        <dbReference type="EMBL" id="QFG37539.1"/>
    </source>
</evidence>
<dbReference type="InterPro" id="IPR047650">
    <property type="entry name" value="Transpos_IS110"/>
</dbReference>
<reference evidence="2 6" key="3">
    <citation type="submission" date="2020-07" db="EMBL/GenBank/DDBJ databases">
        <title>The complete genome of Paracoccus pantotrophus ACCC 10489.</title>
        <authorList>
            <person name="Si Y."/>
        </authorList>
    </citation>
    <scope>NUCLEOTIDE SEQUENCE [LARGE SCALE GENOMIC DNA]</scope>
    <source>
        <strain evidence="2 6">ACCC10489</strain>
    </source>
</reference>
<accession>A0A495PPA8</accession>
<dbReference type="PANTHER" id="PTHR33055:SF13">
    <property type="entry name" value="TRANSPOSASE"/>
    <property type="match status" value="1"/>
</dbReference>
<proteinExistence type="predicted"/>
<dbReference type="KEGG" id="ppan:ESD82_15550"/>
<evidence type="ECO:0000313" key="3">
    <source>
        <dbReference type="EMBL" id="RKS52007.1"/>
    </source>
</evidence>
<dbReference type="EMBL" id="RBLI01000001">
    <property type="protein sequence ID" value="RKS52007.1"/>
    <property type="molecule type" value="Genomic_DNA"/>
</dbReference>
<evidence type="ECO:0000313" key="5">
    <source>
        <dbReference type="Proteomes" id="UP000326453"/>
    </source>
</evidence>
<dbReference type="Proteomes" id="UP000509322">
    <property type="component" value="Chromosome 2"/>
</dbReference>
<reference evidence="3 4" key="1">
    <citation type="submission" date="2018-10" db="EMBL/GenBank/DDBJ databases">
        <title>Genomic Encyclopedia of Archaeal and Bacterial Type Strains, Phase II (KMG-II): from individual species to whole genera.</title>
        <authorList>
            <person name="Goeker M."/>
        </authorList>
    </citation>
    <scope>NUCLEOTIDE SEQUENCE [LARGE SCALE GENOMIC DNA]</scope>
    <source>
        <strain evidence="4">ATCC 35512 / DSM 2944 / CIP 106514 / LMD 82.5 / NBRC 102493 / NCCB 82005 / GB17</strain>
        <strain evidence="3">DSM 2944</strain>
    </source>
</reference>
<dbReference type="PANTHER" id="PTHR33055">
    <property type="entry name" value="TRANSPOSASE FOR INSERTION SEQUENCE ELEMENT IS1111A"/>
    <property type="match status" value="1"/>
</dbReference>
<evidence type="ECO:0000313" key="4">
    <source>
        <dbReference type="Proteomes" id="UP000273626"/>
    </source>
</evidence>
<gene>
    <name evidence="3" type="ORF">BDE18_1300</name>
    <name evidence="1" type="ORF">ESD82_15550</name>
    <name evidence="2" type="ORF">HYQ43_12070</name>
</gene>
<dbReference type="EMBL" id="CP058690">
    <property type="protein sequence ID" value="QLH14989.1"/>
    <property type="molecule type" value="Genomic_DNA"/>
</dbReference>
<keyword evidence="4" id="KW-1185">Reference proteome</keyword>
<dbReference type="OrthoDB" id="8261795at2"/>
<dbReference type="EMBL" id="CP044426">
    <property type="protein sequence ID" value="QFG37539.1"/>
    <property type="molecule type" value="Genomic_DNA"/>
</dbReference>
<dbReference type="Proteomes" id="UP000326453">
    <property type="component" value="Chromosome 1"/>
</dbReference>
<reference evidence="1 5" key="2">
    <citation type="submission" date="2019-01" db="EMBL/GenBank/DDBJ databases">
        <title>Complete Genome Sequence and Annotation of the Paracoccus pantotrophus type strain DSM 2944.</title>
        <authorList>
            <person name="Bockwoldt J.A."/>
            <person name="Zimmermann M."/>
            <person name="Tiso T."/>
            <person name="Blank L.M."/>
        </authorList>
    </citation>
    <scope>NUCLEOTIDE SEQUENCE [LARGE SCALE GENOMIC DNA]</scope>
    <source>
        <strain evidence="1 5">DSM 2944</strain>
    </source>
</reference>
<dbReference type="RefSeq" id="WP_036765689.1">
    <property type="nucleotide sequence ID" value="NZ_CP044426.1"/>
</dbReference>
<protein>
    <recommendedName>
        <fullName evidence="7">Transposase IS116/IS110/IS902 family protein</fullName>
    </recommendedName>
</protein>
<dbReference type="GeneID" id="51372003"/>
<organism evidence="2 6">
    <name type="scientific">Paracoccus pantotrophus</name>
    <name type="common">Thiosphaera pantotropha</name>
    <dbReference type="NCBI Taxonomy" id="82367"/>
    <lineage>
        <taxon>Bacteria</taxon>
        <taxon>Pseudomonadati</taxon>
        <taxon>Pseudomonadota</taxon>
        <taxon>Alphaproteobacteria</taxon>
        <taxon>Rhodobacterales</taxon>
        <taxon>Paracoccaceae</taxon>
        <taxon>Paracoccus</taxon>
    </lineage>
</organism>
<evidence type="ECO:0000313" key="6">
    <source>
        <dbReference type="Proteomes" id="UP000509322"/>
    </source>
</evidence>
<evidence type="ECO:0000313" key="2">
    <source>
        <dbReference type="EMBL" id="QLH14989.1"/>
    </source>
</evidence>
<dbReference type="Proteomes" id="UP000273626">
    <property type="component" value="Unassembled WGS sequence"/>
</dbReference>